<keyword evidence="3" id="KW-1185">Reference proteome</keyword>
<protein>
    <submittedName>
        <fullName evidence="2">DNA polymerase beta domain protein region</fullName>
    </submittedName>
</protein>
<dbReference type="EMBL" id="CP000909">
    <property type="protein sequence ID" value="ABY36276.1"/>
    <property type="molecule type" value="Genomic_DNA"/>
</dbReference>
<dbReference type="CDD" id="cd05403">
    <property type="entry name" value="NT_KNTase_like"/>
    <property type="match status" value="1"/>
</dbReference>
<evidence type="ECO:0000259" key="1">
    <source>
        <dbReference type="Pfam" id="PF18765"/>
    </source>
</evidence>
<gene>
    <name evidence="2" type="ordered locus">Caur_3077</name>
</gene>
<evidence type="ECO:0000313" key="3">
    <source>
        <dbReference type="Proteomes" id="UP000002008"/>
    </source>
</evidence>
<dbReference type="HOGENOM" id="CLU_130257_5_2_0"/>
<feature type="domain" description="Polymerase beta nucleotidyltransferase" evidence="1">
    <location>
        <begin position="30"/>
        <end position="100"/>
    </location>
</feature>
<dbReference type="EnsemblBacteria" id="ABY36276">
    <property type="protein sequence ID" value="ABY36276"/>
    <property type="gene ID" value="Caur_3077"/>
</dbReference>
<organism evidence="2 3">
    <name type="scientific">Chloroflexus aurantiacus (strain ATCC 29366 / DSM 635 / J-10-fl)</name>
    <dbReference type="NCBI Taxonomy" id="324602"/>
    <lineage>
        <taxon>Bacteria</taxon>
        <taxon>Bacillati</taxon>
        <taxon>Chloroflexota</taxon>
        <taxon>Chloroflexia</taxon>
        <taxon>Chloroflexales</taxon>
        <taxon>Chloroflexineae</taxon>
        <taxon>Chloroflexaceae</taxon>
        <taxon>Chloroflexus</taxon>
    </lineage>
</organism>
<dbReference type="InParanoid" id="A9WGW0"/>
<dbReference type="KEGG" id="cau:Caur_3077"/>
<name>A9WGW0_CHLAA</name>
<dbReference type="AlphaFoldDB" id="A9WGW0"/>
<dbReference type="eggNOG" id="COG1708">
    <property type="taxonomic scope" value="Bacteria"/>
</dbReference>
<dbReference type="Pfam" id="PF18765">
    <property type="entry name" value="Polbeta"/>
    <property type="match status" value="1"/>
</dbReference>
<dbReference type="InterPro" id="IPR041633">
    <property type="entry name" value="Polbeta"/>
</dbReference>
<sequence>MNRQTIEVQPEHLAIVCAILRKHVPHYDVRAFGSRVQGRARRYSDLDLVIMTDEPLALDVLAGLAEDFTDSDLPWKVDIVDWATTDAGFRAIIARDSVLIQRGIQQCQEAKGAG</sequence>
<dbReference type="PATRIC" id="fig|324602.8.peg.3481"/>
<accession>A9WGW0</accession>
<evidence type="ECO:0000313" key="2">
    <source>
        <dbReference type="EMBL" id="ABY36276.1"/>
    </source>
</evidence>
<reference evidence="3" key="1">
    <citation type="journal article" date="2011" name="BMC Genomics">
        <title>Complete genome sequence of the filamentous anoxygenic phototrophic bacterium Chloroflexus aurantiacus.</title>
        <authorList>
            <person name="Tang K.H."/>
            <person name="Barry K."/>
            <person name="Chertkov O."/>
            <person name="Dalin E."/>
            <person name="Han C.S."/>
            <person name="Hauser L.J."/>
            <person name="Honchak B.M."/>
            <person name="Karbach L.E."/>
            <person name="Land M.L."/>
            <person name="Lapidus A."/>
            <person name="Larimer F.W."/>
            <person name="Mikhailova N."/>
            <person name="Pitluck S."/>
            <person name="Pierson B.K."/>
            <person name="Blankenship R.E."/>
        </authorList>
    </citation>
    <scope>NUCLEOTIDE SEQUENCE [LARGE SCALE GENOMIC DNA]</scope>
    <source>
        <strain evidence="3">ATCC 29366 / DSM 635 / J-10-fl</strain>
    </source>
</reference>
<dbReference type="SUPFAM" id="SSF81301">
    <property type="entry name" value="Nucleotidyltransferase"/>
    <property type="match status" value="1"/>
</dbReference>
<proteinExistence type="predicted"/>
<dbReference type="InterPro" id="IPR043519">
    <property type="entry name" value="NT_sf"/>
</dbReference>
<dbReference type="Gene3D" id="3.30.460.10">
    <property type="entry name" value="Beta Polymerase, domain 2"/>
    <property type="match status" value="1"/>
</dbReference>
<dbReference type="STRING" id="324602.Caur_3077"/>
<dbReference type="Proteomes" id="UP000002008">
    <property type="component" value="Chromosome"/>
</dbReference>
<dbReference type="RefSeq" id="WP_012258929.1">
    <property type="nucleotide sequence ID" value="NC_010175.1"/>
</dbReference>